<keyword evidence="2" id="KW-1185">Reference proteome</keyword>
<dbReference type="EMBL" id="JACRWE010000003">
    <property type="protein sequence ID" value="MBC5996935.1"/>
    <property type="molecule type" value="Genomic_DNA"/>
</dbReference>
<proteinExistence type="predicted"/>
<sequence>MNDDKRNKNELDFEQLNSLLANPDFASWYYEKMSDKTNEDVSISDFVDILTNYSNNQLQ</sequence>
<name>A0ABR7JQ00_9FIRM</name>
<protein>
    <submittedName>
        <fullName evidence="1">Uncharacterized protein</fullName>
    </submittedName>
</protein>
<comment type="caution">
    <text evidence="1">The sequence shown here is derived from an EMBL/GenBank/DDBJ whole genome shotgun (WGS) entry which is preliminary data.</text>
</comment>
<organism evidence="1 2">
    <name type="scientific">Romboutsia faecis</name>
    <dbReference type="NCBI Taxonomy" id="2764597"/>
    <lineage>
        <taxon>Bacteria</taxon>
        <taxon>Bacillati</taxon>
        <taxon>Bacillota</taxon>
        <taxon>Clostridia</taxon>
        <taxon>Peptostreptococcales</taxon>
        <taxon>Peptostreptococcaceae</taxon>
        <taxon>Romboutsia</taxon>
    </lineage>
</organism>
<evidence type="ECO:0000313" key="1">
    <source>
        <dbReference type="EMBL" id="MBC5996935.1"/>
    </source>
</evidence>
<accession>A0ABR7JQ00</accession>
<dbReference type="RefSeq" id="WP_153971600.1">
    <property type="nucleotide sequence ID" value="NZ_JACRWE010000003.1"/>
</dbReference>
<dbReference type="Proteomes" id="UP000609849">
    <property type="component" value="Unassembled WGS sequence"/>
</dbReference>
<reference evidence="1 2" key="1">
    <citation type="submission" date="2020-08" db="EMBL/GenBank/DDBJ databases">
        <authorList>
            <person name="Liu C."/>
            <person name="Sun Q."/>
        </authorList>
    </citation>
    <scope>NUCLEOTIDE SEQUENCE [LARGE SCALE GENOMIC DNA]</scope>
    <source>
        <strain evidence="1 2">NSJ-18</strain>
    </source>
</reference>
<evidence type="ECO:0000313" key="2">
    <source>
        <dbReference type="Proteomes" id="UP000609849"/>
    </source>
</evidence>
<gene>
    <name evidence="1" type="ORF">H8923_09190</name>
</gene>